<organism evidence="1 2">
    <name type="scientific">Anopheles epiroticus</name>
    <dbReference type="NCBI Taxonomy" id="199890"/>
    <lineage>
        <taxon>Eukaryota</taxon>
        <taxon>Metazoa</taxon>
        <taxon>Ecdysozoa</taxon>
        <taxon>Arthropoda</taxon>
        <taxon>Hexapoda</taxon>
        <taxon>Insecta</taxon>
        <taxon>Pterygota</taxon>
        <taxon>Neoptera</taxon>
        <taxon>Endopterygota</taxon>
        <taxon>Diptera</taxon>
        <taxon>Nematocera</taxon>
        <taxon>Culicoidea</taxon>
        <taxon>Culicidae</taxon>
        <taxon>Anophelinae</taxon>
        <taxon>Anopheles</taxon>
    </lineage>
</organism>
<dbReference type="EnsemblMetazoa" id="AEPI005929-RA">
    <property type="protein sequence ID" value="AEPI005929-PA"/>
    <property type="gene ID" value="AEPI005929"/>
</dbReference>
<accession>A0A182PG70</accession>
<dbReference type="STRING" id="199890.A0A182PG70"/>
<evidence type="ECO:0000313" key="2">
    <source>
        <dbReference type="Proteomes" id="UP000075885"/>
    </source>
</evidence>
<reference evidence="2" key="1">
    <citation type="submission" date="2013-03" db="EMBL/GenBank/DDBJ databases">
        <title>The Genome Sequence of Anopheles epiroticus epiroticus2.</title>
        <authorList>
            <consortium name="The Broad Institute Genomics Platform"/>
            <person name="Neafsey D.E."/>
            <person name="Howell P."/>
            <person name="Walker B."/>
            <person name="Young S.K."/>
            <person name="Zeng Q."/>
            <person name="Gargeya S."/>
            <person name="Fitzgerald M."/>
            <person name="Haas B."/>
            <person name="Abouelleil A."/>
            <person name="Allen A.W."/>
            <person name="Alvarado L."/>
            <person name="Arachchi H.M."/>
            <person name="Berlin A.M."/>
            <person name="Chapman S.B."/>
            <person name="Gainer-Dewar J."/>
            <person name="Goldberg J."/>
            <person name="Griggs A."/>
            <person name="Gujja S."/>
            <person name="Hansen M."/>
            <person name="Howarth C."/>
            <person name="Imamovic A."/>
            <person name="Ireland A."/>
            <person name="Larimer J."/>
            <person name="McCowan C."/>
            <person name="Murphy C."/>
            <person name="Pearson M."/>
            <person name="Poon T.W."/>
            <person name="Priest M."/>
            <person name="Roberts A."/>
            <person name="Saif S."/>
            <person name="Shea T."/>
            <person name="Sisk P."/>
            <person name="Sykes S."/>
            <person name="Wortman J."/>
            <person name="Nusbaum C."/>
            <person name="Birren B."/>
        </authorList>
    </citation>
    <scope>NUCLEOTIDE SEQUENCE [LARGE SCALE GENOMIC DNA]</scope>
    <source>
        <strain evidence="2">Epiroticus2</strain>
    </source>
</reference>
<dbReference type="VEuPathDB" id="VectorBase:AEPI005929"/>
<dbReference type="Proteomes" id="UP000075885">
    <property type="component" value="Unassembled WGS sequence"/>
</dbReference>
<sequence>MLRCDLPTFHVYTNNTERQADEILSVKYEDGRWSKPYYDCGGGNIWMLTYTVPFFGYENGTYFFNSSNWELDNGIKWAVRQNGVGEPEKRQCGTARSIICS</sequence>
<protein>
    <submittedName>
        <fullName evidence="1">Uncharacterized protein</fullName>
    </submittedName>
</protein>
<reference evidence="1" key="2">
    <citation type="submission" date="2020-05" db="UniProtKB">
        <authorList>
            <consortium name="EnsemblMetazoa"/>
        </authorList>
    </citation>
    <scope>IDENTIFICATION</scope>
    <source>
        <strain evidence="1">Epiroticus2</strain>
    </source>
</reference>
<name>A0A182PG70_9DIPT</name>
<dbReference type="Pfam" id="PF22673">
    <property type="entry name" value="MCP-like_PDC_1"/>
    <property type="match status" value="1"/>
</dbReference>
<dbReference type="Gene3D" id="3.30.450.20">
    <property type="entry name" value="PAS domain"/>
    <property type="match status" value="1"/>
</dbReference>
<evidence type="ECO:0000313" key="1">
    <source>
        <dbReference type="EnsemblMetazoa" id="AEPI005929-PA"/>
    </source>
</evidence>
<keyword evidence="2" id="KW-1185">Reference proteome</keyword>
<proteinExistence type="predicted"/>
<dbReference type="AlphaFoldDB" id="A0A182PG70"/>